<dbReference type="SUPFAM" id="SSF143631">
    <property type="entry name" value="ApbE-like"/>
    <property type="match status" value="1"/>
</dbReference>
<sequence length="86" mass="9231">MYSCSALPLRRPVLITLDGIAKGYAVDLGVRALKLAGIKAGWINAAWRARCGMPSYTPPRACFSVPCLCFICSRAPNSEQPSGQSE</sequence>
<comment type="similarity">
    <text evidence="1">Belongs to the ApbE family.</text>
</comment>
<dbReference type="OrthoDB" id="9778595at2"/>
<dbReference type="InterPro" id="IPR024932">
    <property type="entry name" value="ApbE"/>
</dbReference>
<evidence type="ECO:0000313" key="3">
    <source>
        <dbReference type="Proteomes" id="UP000256561"/>
    </source>
</evidence>
<accession>A0A3D8M3M2</accession>
<proteinExistence type="inferred from homology"/>
<organism evidence="2 3">
    <name type="scientific">Alteromonas aestuariivivens</name>
    <dbReference type="NCBI Taxonomy" id="1938339"/>
    <lineage>
        <taxon>Bacteria</taxon>
        <taxon>Pseudomonadati</taxon>
        <taxon>Pseudomonadota</taxon>
        <taxon>Gammaproteobacteria</taxon>
        <taxon>Alteromonadales</taxon>
        <taxon>Alteromonadaceae</taxon>
        <taxon>Alteromonas/Salinimonas group</taxon>
        <taxon>Alteromonas</taxon>
    </lineage>
</organism>
<dbReference type="AlphaFoldDB" id="A0A3D8M3M2"/>
<protein>
    <recommendedName>
        <fullName evidence="4">FAD:protein FMN transferase</fullName>
    </recommendedName>
</protein>
<evidence type="ECO:0000313" key="2">
    <source>
        <dbReference type="EMBL" id="RDV24218.1"/>
    </source>
</evidence>
<keyword evidence="3" id="KW-1185">Reference proteome</keyword>
<comment type="caution">
    <text evidence="2">The sequence shown here is derived from an EMBL/GenBank/DDBJ whole genome shotgun (WGS) entry which is preliminary data.</text>
</comment>
<dbReference type="Gene3D" id="3.10.520.10">
    <property type="entry name" value="ApbE-like domains"/>
    <property type="match status" value="1"/>
</dbReference>
<dbReference type="InterPro" id="IPR003374">
    <property type="entry name" value="ApbE-like_sf"/>
</dbReference>
<dbReference type="Proteomes" id="UP000256561">
    <property type="component" value="Unassembled WGS sequence"/>
</dbReference>
<dbReference type="Pfam" id="PF02424">
    <property type="entry name" value="ApbE"/>
    <property type="match status" value="1"/>
</dbReference>
<evidence type="ECO:0000256" key="1">
    <source>
        <dbReference type="ARBA" id="ARBA00008282"/>
    </source>
</evidence>
<reference evidence="3" key="1">
    <citation type="submission" date="2018-08" db="EMBL/GenBank/DDBJ databases">
        <authorList>
            <person name="Zhang J."/>
            <person name="Du Z.-J."/>
        </authorList>
    </citation>
    <scope>NUCLEOTIDE SEQUENCE [LARGE SCALE GENOMIC DNA]</scope>
    <source>
        <strain evidence="3">KCTC 52655</strain>
    </source>
</reference>
<evidence type="ECO:0008006" key="4">
    <source>
        <dbReference type="Google" id="ProtNLM"/>
    </source>
</evidence>
<gene>
    <name evidence="2" type="ORF">DXV75_15440</name>
</gene>
<dbReference type="EMBL" id="QRHA01000013">
    <property type="protein sequence ID" value="RDV24218.1"/>
    <property type="molecule type" value="Genomic_DNA"/>
</dbReference>
<name>A0A3D8M3M2_9ALTE</name>